<organism evidence="1 2">
    <name type="scientific">Podila minutissima</name>
    <dbReference type="NCBI Taxonomy" id="64525"/>
    <lineage>
        <taxon>Eukaryota</taxon>
        <taxon>Fungi</taxon>
        <taxon>Fungi incertae sedis</taxon>
        <taxon>Mucoromycota</taxon>
        <taxon>Mortierellomycotina</taxon>
        <taxon>Mortierellomycetes</taxon>
        <taxon>Mortierellales</taxon>
        <taxon>Mortierellaceae</taxon>
        <taxon>Podila</taxon>
    </lineage>
</organism>
<dbReference type="AlphaFoldDB" id="A0A9P5SKA0"/>
<sequence>MSDKVLEILLRRVFRNLKELNECRTEDYSLDTLVRVAQSMPWLESVHSVNPVNRSALLTQLHTSWADIVLGGIVNYLPKCYAVPSSKLFLEYTSGHCYRRPAAGFERSPCTCNIVDSSQRGKLMEDKRCAWVLKVDEYKASNNKVSNIINSVGHSKADNAHNMPQALDLLYSRYHGGPLSSDSNAPVVQGIDIKNKKTRYIGISMWKVIKMTRFHYLKIGQRDGWSQGVQLRFTDYLKKRLSKRDLGNENFISFPPRTRRDPQRGVAEIINCEQGTHLENAHDAPADLLIEAWKHIASIGLSFIPVVGPFLSIGLDVTFGLLQDKSKFDEITKSAEMSAGDGVFKLLSGVASRSIRRF</sequence>
<dbReference type="Proteomes" id="UP000696485">
    <property type="component" value="Unassembled WGS sequence"/>
</dbReference>
<proteinExistence type="predicted"/>
<dbReference type="EMBL" id="JAAAUY010000291">
    <property type="protein sequence ID" value="KAF9331952.1"/>
    <property type="molecule type" value="Genomic_DNA"/>
</dbReference>
<comment type="caution">
    <text evidence="1">The sequence shown here is derived from an EMBL/GenBank/DDBJ whole genome shotgun (WGS) entry which is preliminary data.</text>
</comment>
<protein>
    <submittedName>
        <fullName evidence="1">Uncharacterized protein</fullName>
    </submittedName>
</protein>
<gene>
    <name evidence="1" type="ORF">BG006_005185</name>
</gene>
<evidence type="ECO:0000313" key="1">
    <source>
        <dbReference type="EMBL" id="KAF9331952.1"/>
    </source>
</evidence>
<accession>A0A9P5SKA0</accession>
<reference evidence="1" key="1">
    <citation type="journal article" date="2020" name="Fungal Divers.">
        <title>Resolving the Mortierellaceae phylogeny through synthesis of multi-gene phylogenetics and phylogenomics.</title>
        <authorList>
            <person name="Vandepol N."/>
            <person name="Liber J."/>
            <person name="Desiro A."/>
            <person name="Na H."/>
            <person name="Kennedy M."/>
            <person name="Barry K."/>
            <person name="Grigoriev I.V."/>
            <person name="Miller A.N."/>
            <person name="O'Donnell K."/>
            <person name="Stajich J.E."/>
            <person name="Bonito G."/>
        </authorList>
    </citation>
    <scope>NUCLEOTIDE SEQUENCE</scope>
    <source>
        <strain evidence="1">NVP1</strain>
    </source>
</reference>
<keyword evidence="2" id="KW-1185">Reference proteome</keyword>
<name>A0A9P5SKA0_9FUNG</name>
<evidence type="ECO:0000313" key="2">
    <source>
        <dbReference type="Proteomes" id="UP000696485"/>
    </source>
</evidence>